<dbReference type="GO" id="GO:0006355">
    <property type="term" value="P:regulation of DNA-templated transcription"/>
    <property type="evidence" value="ECO:0007669"/>
    <property type="project" value="InterPro"/>
</dbReference>
<dbReference type="GO" id="GO:0005634">
    <property type="term" value="C:nucleus"/>
    <property type="evidence" value="ECO:0007669"/>
    <property type="project" value="UniProtKB-SubCell"/>
</dbReference>
<dbReference type="Pfam" id="PF22951">
    <property type="entry name" value="3HBD"/>
    <property type="match status" value="1"/>
</dbReference>
<evidence type="ECO:0000313" key="5">
    <source>
        <dbReference type="EMBL" id="KAK8762124.1"/>
    </source>
</evidence>
<comment type="caution">
    <text evidence="5">The sequence shown here is derived from an EMBL/GenBank/DDBJ whole genome shotgun (WGS) entry which is preliminary data.</text>
</comment>
<organism evidence="5 6">
    <name type="scientific">Amblyomma americanum</name>
    <name type="common">Lone star tick</name>
    <dbReference type="NCBI Taxonomy" id="6943"/>
    <lineage>
        <taxon>Eukaryota</taxon>
        <taxon>Metazoa</taxon>
        <taxon>Ecdysozoa</taxon>
        <taxon>Arthropoda</taxon>
        <taxon>Chelicerata</taxon>
        <taxon>Arachnida</taxon>
        <taxon>Acari</taxon>
        <taxon>Parasitiformes</taxon>
        <taxon>Ixodida</taxon>
        <taxon>Ixodoidea</taxon>
        <taxon>Ixodidae</taxon>
        <taxon>Amblyomminae</taxon>
        <taxon>Amblyomma</taxon>
    </lineage>
</organism>
<evidence type="ECO:0000256" key="1">
    <source>
        <dbReference type="ARBA" id="ARBA00023242"/>
    </source>
</evidence>
<feature type="region of interest" description="Disordered" evidence="3">
    <location>
        <begin position="206"/>
        <end position="231"/>
    </location>
</feature>
<dbReference type="EMBL" id="JARKHS020030455">
    <property type="protein sequence ID" value="KAK8762124.1"/>
    <property type="molecule type" value="Genomic_DNA"/>
</dbReference>
<dbReference type="AlphaFoldDB" id="A0AAQ4DI34"/>
<sequence length="1048" mass="110046">MMTASNLFVRIQYGRRKRSGAFSESTTLCKSDMHHVDVVLHFSFWQLGEHWKKEGAAEESGPPSMRIGRGLCCKNKVRIIVGNISKYIPLDRRDGGEQATHKWLAYVRTAPEVPQSIAGLVRRVRFFLHPSYRPHDLVEVTEAPFQVQRKGWGEFPLRVQLHFHDRWTKHVDIIHHLKLDKTYTGLQTLGAETVVDLWIPSSVARNSENSTSAADNTIEPHGNLDTSAESASIAADSSLAANNEAKTGNELEAAGSNKSTLVSPVDQTSQLLSQTCGTIGHVPPIVTSALLDEQPCEEVTQMAVSHVSCPVLSATSGIGGPCPVQLVGICAAGSPKPEEKSTRDSMSAMSTTAEVASSLGSIAATVVTPKKVPNTAVNSNGVVSSTFVKCTDTLGRVLLIPATSLLSPPSLLQPAMAVAAAQGAASGTMVAAAASTGNLAAGGAPPASTPIGITCQQVAPSSRILGKASTRALVPASVPGIASVVPENILPNGATFTLSTGSPGLAAPSGTAGSSGVKIAPAAPRAIRPSTTSFSRTGLPMAAAGPRMANTLSVVCVTPVIKTGVAQAAADRTSNLISVVCNKPAATSVNVPAPIVPVTATADALGASSQKTATEVASQVVSPVVSLALTPAAVKPTVPSASTYTLVMLPGTGSGQSQIVVLRPKDTAPAAVVVAAQGQQLLQEGGSSQAMGAAVPPPATVLPEQLQKEVDPAKELRDKLDAIRLSECRDIREAFFAVAAHFPLVGVTEAEKVSCFPYAATDGAAYFSWPLPKQRASEWMRACDVRRALQHLVECQQPTWFSSSPATNDCQRLLPSRRSAVLLCRHFGFTPLHPDTDGDDLQHTEMGSEHIVMHNSYSEPCELVSRLANAVCTMGGAQECAHVAEEEVDVDGAEDANNGLQEGAKMLNSRTERSAVASEGTFSESPAPGKSLLRKAKIHLPLSPVAAFVREAASEVGVHLTSCELEPRVDIPVVEEMIAAACKKFATALLRSAVNMTFKRVHYESTPSAVTLEDTYNGILDLGECSFLTNENLGIEAAREDSCDDAHV</sequence>
<dbReference type="InterPro" id="IPR038704">
    <property type="entry name" value="YEAST_sf"/>
</dbReference>
<keyword evidence="1 2" id="KW-0539">Nucleus</keyword>
<evidence type="ECO:0000259" key="4">
    <source>
        <dbReference type="PROSITE" id="PS51037"/>
    </source>
</evidence>
<protein>
    <recommendedName>
        <fullName evidence="4">YEATS domain-containing protein</fullName>
    </recommendedName>
</protein>
<feature type="domain" description="YEATS" evidence="4">
    <location>
        <begin position="69"/>
        <end position="213"/>
    </location>
</feature>
<keyword evidence="6" id="KW-1185">Reference proteome</keyword>
<feature type="region of interest" description="Disordered" evidence="3">
    <location>
        <begin position="903"/>
        <end position="928"/>
    </location>
</feature>
<dbReference type="Proteomes" id="UP001321473">
    <property type="component" value="Unassembled WGS sequence"/>
</dbReference>
<dbReference type="CDD" id="cd16907">
    <property type="entry name" value="YEATS_YEATS2_like"/>
    <property type="match status" value="1"/>
</dbReference>
<dbReference type="Pfam" id="PF03366">
    <property type="entry name" value="YEATS"/>
    <property type="match status" value="1"/>
</dbReference>
<accession>A0AAQ4DI34</accession>
<dbReference type="Gene3D" id="2.60.40.1970">
    <property type="entry name" value="YEATS domain"/>
    <property type="match status" value="1"/>
</dbReference>
<evidence type="ECO:0000256" key="2">
    <source>
        <dbReference type="PROSITE-ProRule" id="PRU00376"/>
    </source>
</evidence>
<name>A0AAQ4DI34_AMBAM</name>
<dbReference type="PROSITE" id="PS51037">
    <property type="entry name" value="YEATS"/>
    <property type="match status" value="1"/>
</dbReference>
<dbReference type="InterPro" id="IPR005033">
    <property type="entry name" value="YEATS"/>
</dbReference>
<comment type="subcellular location">
    <subcellularLocation>
        <location evidence="2">Nucleus</location>
    </subcellularLocation>
</comment>
<feature type="compositionally biased region" description="Polar residues" evidence="3">
    <location>
        <begin position="206"/>
        <end position="215"/>
    </location>
</feature>
<reference evidence="5 6" key="1">
    <citation type="journal article" date="2023" name="Arcadia Sci">
        <title>De novo assembly of a long-read Amblyomma americanum tick genome.</title>
        <authorList>
            <person name="Chou S."/>
            <person name="Poskanzer K.E."/>
            <person name="Rollins M."/>
            <person name="Thuy-Boun P.S."/>
        </authorList>
    </citation>
    <scope>NUCLEOTIDE SEQUENCE [LARGE SCALE GENOMIC DNA]</scope>
    <source>
        <strain evidence="5">F_SG_1</strain>
        <tissue evidence="5">Salivary glands</tissue>
    </source>
</reference>
<dbReference type="PANTHER" id="PTHR23195">
    <property type="entry name" value="YEATS DOMAIN"/>
    <property type="match status" value="1"/>
</dbReference>
<proteinExistence type="predicted"/>
<dbReference type="InterPro" id="IPR055127">
    <property type="entry name" value="YEATS2_3HBD"/>
</dbReference>
<gene>
    <name evidence="5" type="ORF">V5799_026611</name>
</gene>
<evidence type="ECO:0000313" key="6">
    <source>
        <dbReference type="Proteomes" id="UP001321473"/>
    </source>
</evidence>
<dbReference type="InterPro" id="IPR055129">
    <property type="entry name" value="YEATS_dom"/>
</dbReference>
<evidence type="ECO:0000256" key="3">
    <source>
        <dbReference type="SAM" id="MobiDB-lite"/>
    </source>
</evidence>